<organism evidence="1 2">
    <name type="scientific">Solanum commersonii</name>
    <name type="common">Commerson's wild potato</name>
    <name type="synonym">Commerson's nightshade</name>
    <dbReference type="NCBI Taxonomy" id="4109"/>
    <lineage>
        <taxon>Eukaryota</taxon>
        <taxon>Viridiplantae</taxon>
        <taxon>Streptophyta</taxon>
        <taxon>Embryophyta</taxon>
        <taxon>Tracheophyta</taxon>
        <taxon>Spermatophyta</taxon>
        <taxon>Magnoliopsida</taxon>
        <taxon>eudicotyledons</taxon>
        <taxon>Gunneridae</taxon>
        <taxon>Pentapetalae</taxon>
        <taxon>asterids</taxon>
        <taxon>lamiids</taxon>
        <taxon>Solanales</taxon>
        <taxon>Solanaceae</taxon>
        <taxon>Solanoideae</taxon>
        <taxon>Solaneae</taxon>
        <taxon>Solanum</taxon>
    </lineage>
</organism>
<gene>
    <name evidence="1" type="ORF">H5410_050783</name>
</gene>
<dbReference type="Proteomes" id="UP000824120">
    <property type="component" value="Chromosome 10"/>
</dbReference>
<accession>A0A9J5WYM3</accession>
<keyword evidence="2" id="KW-1185">Reference proteome</keyword>
<evidence type="ECO:0000313" key="2">
    <source>
        <dbReference type="Proteomes" id="UP000824120"/>
    </source>
</evidence>
<evidence type="ECO:0000313" key="1">
    <source>
        <dbReference type="EMBL" id="KAG5580156.1"/>
    </source>
</evidence>
<comment type="caution">
    <text evidence="1">The sequence shown here is derived from an EMBL/GenBank/DDBJ whole genome shotgun (WGS) entry which is preliminary data.</text>
</comment>
<protein>
    <submittedName>
        <fullName evidence="1">Uncharacterized protein</fullName>
    </submittedName>
</protein>
<reference evidence="1 2" key="1">
    <citation type="submission" date="2020-09" db="EMBL/GenBank/DDBJ databases">
        <title>De no assembly of potato wild relative species, Solanum commersonii.</title>
        <authorList>
            <person name="Cho K."/>
        </authorList>
    </citation>
    <scope>NUCLEOTIDE SEQUENCE [LARGE SCALE GENOMIC DNA]</scope>
    <source>
        <strain evidence="1">LZ3.2</strain>
        <tissue evidence="1">Leaf</tissue>
    </source>
</reference>
<sequence length="177" mass="19834">MKAFHGPYNFLRTLTGHISLCERHNLNLGILGFMDRSKCTYPFTPMVPCTVREWRVRLVADKFLRVDSVVERSKVTKLTKIVPEGENGDHESYYDLSVASGVMLESEGSIYLQKKPKVLPIMFIMTADIAGGNATNGDVKCAVAKTTPKEEFCMPTCKTIQKESSTSLLHRSQEKSI</sequence>
<proteinExistence type="predicted"/>
<dbReference type="EMBL" id="JACXVP010000010">
    <property type="protein sequence ID" value="KAG5580156.1"/>
    <property type="molecule type" value="Genomic_DNA"/>
</dbReference>
<dbReference type="AlphaFoldDB" id="A0A9J5WYM3"/>
<dbReference type="OrthoDB" id="2002236at2759"/>
<name>A0A9J5WYM3_SOLCO</name>